<evidence type="ECO:0000256" key="1">
    <source>
        <dbReference type="SAM" id="MobiDB-lite"/>
    </source>
</evidence>
<feature type="region of interest" description="Disordered" evidence="1">
    <location>
        <begin position="404"/>
        <end position="426"/>
    </location>
</feature>
<evidence type="ECO:0000313" key="3">
    <source>
        <dbReference type="Proteomes" id="UP000799750"/>
    </source>
</evidence>
<evidence type="ECO:0000313" key="2">
    <source>
        <dbReference type="EMBL" id="KAF2497290.1"/>
    </source>
</evidence>
<organism evidence="2 3">
    <name type="scientific">Lophium mytilinum</name>
    <dbReference type="NCBI Taxonomy" id="390894"/>
    <lineage>
        <taxon>Eukaryota</taxon>
        <taxon>Fungi</taxon>
        <taxon>Dikarya</taxon>
        <taxon>Ascomycota</taxon>
        <taxon>Pezizomycotina</taxon>
        <taxon>Dothideomycetes</taxon>
        <taxon>Pleosporomycetidae</taxon>
        <taxon>Mytilinidiales</taxon>
        <taxon>Mytilinidiaceae</taxon>
        <taxon>Lophium</taxon>
    </lineage>
</organism>
<protein>
    <submittedName>
        <fullName evidence="2">Uncharacterized protein</fullName>
    </submittedName>
</protein>
<dbReference type="Proteomes" id="UP000799750">
    <property type="component" value="Unassembled WGS sequence"/>
</dbReference>
<keyword evidence="3" id="KW-1185">Reference proteome</keyword>
<dbReference type="OrthoDB" id="10399749at2759"/>
<reference evidence="2" key="1">
    <citation type="journal article" date="2020" name="Stud. Mycol.">
        <title>101 Dothideomycetes genomes: a test case for predicting lifestyles and emergence of pathogens.</title>
        <authorList>
            <person name="Haridas S."/>
            <person name="Albert R."/>
            <person name="Binder M."/>
            <person name="Bloem J."/>
            <person name="Labutti K."/>
            <person name="Salamov A."/>
            <person name="Andreopoulos B."/>
            <person name="Baker S."/>
            <person name="Barry K."/>
            <person name="Bills G."/>
            <person name="Bluhm B."/>
            <person name="Cannon C."/>
            <person name="Castanera R."/>
            <person name="Culley D."/>
            <person name="Daum C."/>
            <person name="Ezra D."/>
            <person name="Gonzalez J."/>
            <person name="Henrissat B."/>
            <person name="Kuo A."/>
            <person name="Liang C."/>
            <person name="Lipzen A."/>
            <person name="Lutzoni F."/>
            <person name="Magnuson J."/>
            <person name="Mondo S."/>
            <person name="Nolan M."/>
            <person name="Ohm R."/>
            <person name="Pangilinan J."/>
            <person name="Park H.-J."/>
            <person name="Ramirez L."/>
            <person name="Alfaro M."/>
            <person name="Sun H."/>
            <person name="Tritt A."/>
            <person name="Yoshinaga Y."/>
            <person name="Zwiers L.-H."/>
            <person name="Turgeon B."/>
            <person name="Goodwin S."/>
            <person name="Spatafora J."/>
            <person name="Crous P."/>
            <person name="Grigoriev I."/>
        </authorList>
    </citation>
    <scope>NUCLEOTIDE SEQUENCE</scope>
    <source>
        <strain evidence="2">CBS 269.34</strain>
    </source>
</reference>
<sequence length="493" mass="55778">MSLPWWWLVWQYYENDTIILRTPTGELHWKDGEWQHGDYPPQDLGRHYFPYERTRSAPPADNVQIGGFGSWPEDSRPTQPYLRSIMQTKLPRLPAQCQQLSSARWPRTANLADPKASLQKEQVDRFRGGMLPPEACDVEAQASLGDRFGKGLTFSVAVSMNDTKNIYDQIQENFADVFGHWTWIFPGYSHLRPTMPTASDFGALGQLRRSIVETLSTSSSSWSPSAESVLSGLPGRFIDSLEHGIEIRPSRPQSVVPSPHRDEDHSFYEKIPQIPNMSPRSTRKLFKGFRRLRSDDLEPITFEKRTLDTNTKLNQSSVITDGLQKLASSPTNSTVDFRSLHRVRGFINLRDGRYPSISGTITSGDSVPFIRSRFSSARDSVAVNYDSSFPSSFRSISYSSSSHGASSRFSNHTNEPRTHEPSNENGLGYFVDRWQARSPLASLTLLNEEPNLEIGANVDLEAQAMPPMRGKKPLHKKVIRAMKKTAKTLFRKE</sequence>
<proteinExistence type="predicted"/>
<dbReference type="AlphaFoldDB" id="A0A6A6QZZ1"/>
<name>A0A6A6QZZ1_9PEZI</name>
<accession>A0A6A6QZZ1</accession>
<gene>
    <name evidence="2" type="ORF">BU16DRAFT_560596</name>
</gene>
<dbReference type="EMBL" id="MU004187">
    <property type="protein sequence ID" value="KAF2497290.1"/>
    <property type="molecule type" value="Genomic_DNA"/>
</dbReference>